<dbReference type="Proteomes" id="UP000822688">
    <property type="component" value="Chromosome 5"/>
</dbReference>
<gene>
    <name evidence="1" type="ORF">KC19_5G145600</name>
</gene>
<dbReference type="EMBL" id="CM026425">
    <property type="protein sequence ID" value="KAG0577291.1"/>
    <property type="molecule type" value="Genomic_DNA"/>
</dbReference>
<comment type="caution">
    <text evidence="1">The sequence shown here is derived from an EMBL/GenBank/DDBJ whole genome shotgun (WGS) entry which is preliminary data.</text>
</comment>
<protein>
    <submittedName>
        <fullName evidence="1">Uncharacterized protein</fullName>
    </submittedName>
</protein>
<dbReference type="AlphaFoldDB" id="A0A8T0I3C4"/>
<evidence type="ECO:0000313" key="1">
    <source>
        <dbReference type="EMBL" id="KAG0577291.1"/>
    </source>
</evidence>
<accession>A0A8T0I3C4</accession>
<sequence>MKMRSLPVFQRSRLPVVQLTVSTDIKSNESKDEHLQSSLKAPQLLIRLGTTFLFREMMLHHYVRCCVSRIRTMWRLPEWSIAVPLSENRQCLFSTNEMFVTLHWRKPSLLIHGCSPDYYYCSNTENMQTGGALACSSLLTSELIVELRLNR</sequence>
<reference evidence="1" key="1">
    <citation type="submission" date="2020-06" db="EMBL/GenBank/DDBJ databases">
        <title>WGS assembly of Ceratodon purpureus strain R40.</title>
        <authorList>
            <person name="Carey S.B."/>
            <person name="Jenkins J."/>
            <person name="Shu S."/>
            <person name="Lovell J.T."/>
            <person name="Sreedasyam A."/>
            <person name="Maumus F."/>
            <person name="Tiley G.P."/>
            <person name="Fernandez-Pozo N."/>
            <person name="Barry K."/>
            <person name="Chen C."/>
            <person name="Wang M."/>
            <person name="Lipzen A."/>
            <person name="Daum C."/>
            <person name="Saski C.A."/>
            <person name="Payton A.C."/>
            <person name="Mcbreen J.C."/>
            <person name="Conrad R.E."/>
            <person name="Kollar L.M."/>
            <person name="Olsson S."/>
            <person name="Huttunen S."/>
            <person name="Landis J.B."/>
            <person name="Wickett N.J."/>
            <person name="Johnson M.G."/>
            <person name="Rensing S.A."/>
            <person name="Grimwood J."/>
            <person name="Schmutz J."/>
            <person name="Mcdaniel S.F."/>
        </authorList>
    </citation>
    <scope>NUCLEOTIDE SEQUENCE</scope>
    <source>
        <strain evidence="1">R40</strain>
    </source>
</reference>
<keyword evidence="2" id="KW-1185">Reference proteome</keyword>
<name>A0A8T0I3C4_CERPU</name>
<proteinExistence type="predicted"/>
<organism evidence="1 2">
    <name type="scientific">Ceratodon purpureus</name>
    <name type="common">Fire moss</name>
    <name type="synonym">Dicranum purpureum</name>
    <dbReference type="NCBI Taxonomy" id="3225"/>
    <lineage>
        <taxon>Eukaryota</taxon>
        <taxon>Viridiplantae</taxon>
        <taxon>Streptophyta</taxon>
        <taxon>Embryophyta</taxon>
        <taxon>Bryophyta</taxon>
        <taxon>Bryophytina</taxon>
        <taxon>Bryopsida</taxon>
        <taxon>Dicranidae</taxon>
        <taxon>Pseudoditrichales</taxon>
        <taxon>Ditrichaceae</taxon>
        <taxon>Ceratodon</taxon>
    </lineage>
</organism>
<evidence type="ECO:0000313" key="2">
    <source>
        <dbReference type="Proteomes" id="UP000822688"/>
    </source>
</evidence>